<dbReference type="PANTHER" id="PTHR44920:SF1">
    <property type="entry name" value="RHODANESE-LIKE DOMAIN-CONTAINING PROTEIN 14, CHLOROPLASTIC"/>
    <property type="match status" value="1"/>
</dbReference>
<keyword evidence="3" id="KW-1185">Reference proteome</keyword>
<dbReference type="Pfam" id="PF00581">
    <property type="entry name" value="Rhodanese"/>
    <property type="match status" value="1"/>
</dbReference>
<reference evidence="2 3" key="1">
    <citation type="journal article" date="2015" name="Genome Biol. Evol.">
        <title>Comparative Genomics of a Bacterivorous Green Alga Reveals Evolutionary Causalities and Consequences of Phago-Mixotrophic Mode of Nutrition.</title>
        <authorList>
            <person name="Burns J.A."/>
            <person name="Paasch A."/>
            <person name="Narechania A."/>
            <person name="Kim E."/>
        </authorList>
    </citation>
    <scope>NUCLEOTIDE SEQUENCE [LARGE SCALE GENOMIC DNA]</scope>
    <source>
        <strain evidence="2 3">PLY_AMNH</strain>
    </source>
</reference>
<dbReference type="Gene3D" id="3.40.250.10">
    <property type="entry name" value="Rhodanese-like domain"/>
    <property type="match status" value="1"/>
</dbReference>
<dbReference type="PROSITE" id="PS50206">
    <property type="entry name" value="RHODANESE_3"/>
    <property type="match status" value="1"/>
</dbReference>
<gene>
    <name evidence="2" type="ORF">CYMTET_24832</name>
</gene>
<dbReference type="InterPro" id="IPR001763">
    <property type="entry name" value="Rhodanese-like_dom"/>
</dbReference>
<organism evidence="2 3">
    <name type="scientific">Cymbomonas tetramitiformis</name>
    <dbReference type="NCBI Taxonomy" id="36881"/>
    <lineage>
        <taxon>Eukaryota</taxon>
        <taxon>Viridiplantae</taxon>
        <taxon>Chlorophyta</taxon>
        <taxon>Pyramimonadophyceae</taxon>
        <taxon>Pyramimonadales</taxon>
        <taxon>Pyramimonadaceae</taxon>
        <taxon>Cymbomonas</taxon>
    </lineage>
</organism>
<dbReference type="InterPro" id="IPR036873">
    <property type="entry name" value="Rhodanese-like_dom_sf"/>
</dbReference>
<dbReference type="AlphaFoldDB" id="A0AAE0KZN7"/>
<accession>A0AAE0KZN7</accession>
<sequence length="247" mass="27147">MPCNFRCASVAHSIFSVVPARPDLTSKGKPPCCKSNQRTFSVRGTGTPKRNTQKFGQIKGGSRKLTLLATASAQPLERLPDNVTNSKVWEEMSTYLTSQKVKATSPSEAYKRTTGFFKYKLIDIRPESDFSQVHAPGATNVQLYRPLTSWDVKSTLARVTLAMLTPNIPAVEENPAFLEEMRKVAAKGDRIIVVCDSGGTLEPTASLKYGKQSRSLIAAFLLLKNGYKVFHILIGLKPKVQFPAVPT</sequence>
<name>A0AAE0KZN7_9CHLO</name>
<evidence type="ECO:0000259" key="1">
    <source>
        <dbReference type="PROSITE" id="PS50206"/>
    </source>
</evidence>
<dbReference type="EMBL" id="LGRX02012980">
    <property type="protein sequence ID" value="KAK3266552.1"/>
    <property type="molecule type" value="Genomic_DNA"/>
</dbReference>
<evidence type="ECO:0000313" key="2">
    <source>
        <dbReference type="EMBL" id="KAK3266552.1"/>
    </source>
</evidence>
<feature type="domain" description="Rhodanese" evidence="1">
    <location>
        <begin position="115"/>
        <end position="237"/>
    </location>
</feature>
<dbReference type="Proteomes" id="UP001190700">
    <property type="component" value="Unassembled WGS sequence"/>
</dbReference>
<dbReference type="GO" id="GO:0009507">
    <property type="term" value="C:chloroplast"/>
    <property type="evidence" value="ECO:0007669"/>
    <property type="project" value="TreeGrafter"/>
</dbReference>
<dbReference type="InterPro" id="IPR043186">
    <property type="entry name" value="Str14"/>
</dbReference>
<dbReference type="SUPFAM" id="SSF52821">
    <property type="entry name" value="Rhodanese/Cell cycle control phosphatase"/>
    <property type="match status" value="1"/>
</dbReference>
<dbReference type="PANTHER" id="PTHR44920">
    <property type="entry name" value="RHODANESE-LIKE DOMAIN-CONTAINING PROTEIN 14, CHLOROPLASTIC-RELATED"/>
    <property type="match status" value="1"/>
</dbReference>
<evidence type="ECO:0000313" key="3">
    <source>
        <dbReference type="Proteomes" id="UP001190700"/>
    </source>
</evidence>
<comment type="caution">
    <text evidence="2">The sequence shown here is derived from an EMBL/GenBank/DDBJ whole genome shotgun (WGS) entry which is preliminary data.</text>
</comment>
<proteinExistence type="predicted"/>
<protein>
    <recommendedName>
        <fullName evidence="1">Rhodanese domain-containing protein</fullName>
    </recommendedName>
</protein>